<dbReference type="RefSeq" id="WP_339395569.1">
    <property type="nucleotide sequence ID" value="NZ_JBBFGL010000007.1"/>
</dbReference>
<proteinExistence type="predicted"/>
<evidence type="ECO:0008006" key="3">
    <source>
        <dbReference type="Google" id="ProtNLM"/>
    </source>
</evidence>
<reference evidence="1" key="1">
    <citation type="submission" date="2024-03" db="EMBL/GenBank/DDBJ databases">
        <authorList>
            <person name="Plomp N."/>
            <person name="Harmsen H.J."/>
        </authorList>
    </citation>
    <scope>NUCLEOTIDE SEQUENCE</scope>
    <source>
        <strain evidence="1">HTF-128</strain>
    </source>
</reference>
<dbReference type="AlphaFoldDB" id="A0AB35Y6G4"/>
<evidence type="ECO:0000313" key="2">
    <source>
        <dbReference type="Proteomes" id="UP001373196"/>
    </source>
</evidence>
<sequence length="291" mass="31310">MASSRKKKRGVGRVVLILILCLALIAVIAVTVGYSLVARRVKALQAGAAFTFDYEATSTADSPALYTILQKTGSTKGTVSGLYAPDALQLSITAPGAVIPADPLTRVYVSGSETLYDVGQLYKNIRSSITGSYPLASFLMPDWTLGNYISQAQLASLLGVGTEATSLQDMTEFELPQKKPQRVQPEGALDGYLYYQLDTGDTSASAPVLVIGFEKSKFFEDPLPVHILLTIPEHQVRIQLTGTVSAQTVVLTAPTSRMKDEDIQTLVQIRDTIQSVLQFVQSTADSMQKAG</sequence>
<dbReference type="EMBL" id="JBBFGL010000007">
    <property type="protein sequence ID" value="MEJ5196203.1"/>
    <property type="molecule type" value="Genomic_DNA"/>
</dbReference>
<name>A0AB35Y6G4_9FIRM</name>
<dbReference type="Proteomes" id="UP001373196">
    <property type="component" value="Unassembled WGS sequence"/>
</dbReference>
<organism evidence="1 2">
    <name type="scientific">Faecalibacterium wellingii</name>
    <dbReference type="NCBI Taxonomy" id="2929491"/>
    <lineage>
        <taxon>Bacteria</taxon>
        <taxon>Bacillati</taxon>
        <taxon>Bacillota</taxon>
        <taxon>Clostridia</taxon>
        <taxon>Eubacteriales</taxon>
        <taxon>Oscillospiraceae</taxon>
        <taxon>Faecalibacterium</taxon>
    </lineage>
</organism>
<evidence type="ECO:0000313" key="1">
    <source>
        <dbReference type="EMBL" id="MEJ5196203.1"/>
    </source>
</evidence>
<accession>A0AB35Y6G4</accession>
<gene>
    <name evidence="1" type="ORF">WF834_08460</name>
</gene>
<protein>
    <recommendedName>
        <fullName evidence="3">DUF4825 domain-containing protein</fullName>
    </recommendedName>
</protein>
<comment type="caution">
    <text evidence="1">The sequence shown here is derived from an EMBL/GenBank/DDBJ whole genome shotgun (WGS) entry which is preliminary data.</text>
</comment>